<protein>
    <submittedName>
        <fullName evidence="2">Uncharacterized protein</fullName>
    </submittedName>
</protein>
<keyword evidence="1" id="KW-0472">Membrane</keyword>
<dbReference type="EMBL" id="FNQB01000001">
    <property type="protein sequence ID" value="SDY57636.1"/>
    <property type="molecule type" value="Genomic_DNA"/>
</dbReference>
<proteinExistence type="predicted"/>
<reference evidence="3" key="1">
    <citation type="submission" date="2016-10" db="EMBL/GenBank/DDBJ databases">
        <authorList>
            <person name="Varghese N."/>
            <person name="Submissions S."/>
        </authorList>
    </citation>
    <scope>NUCLEOTIDE SEQUENCE [LARGE SCALE GENOMIC DNA]</scope>
    <source>
        <strain evidence="3">DSM 44718</strain>
    </source>
</reference>
<evidence type="ECO:0000313" key="2">
    <source>
        <dbReference type="EMBL" id="SDY57636.1"/>
    </source>
</evidence>
<organism evidence="2 3">
    <name type="scientific">Asanoa ishikariensis</name>
    <dbReference type="NCBI Taxonomy" id="137265"/>
    <lineage>
        <taxon>Bacteria</taxon>
        <taxon>Bacillati</taxon>
        <taxon>Actinomycetota</taxon>
        <taxon>Actinomycetes</taxon>
        <taxon>Micromonosporales</taxon>
        <taxon>Micromonosporaceae</taxon>
        <taxon>Asanoa</taxon>
    </lineage>
</organism>
<keyword evidence="1" id="KW-1133">Transmembrane helix</keyword>
<dbReference type="AlphaFoldDB" id="A0A1H3L047"/>
<evidence type="ECO:0000256" key="1">
    <source>
        <dbReference type="SAM" id="Phobius"/>
    </source>
</evidence>
<sequence length="76" mass="7922">MSTVTALSTLAKGTSATPVIVAVLAFMMIAAFLFFRQFGEVIAHAVQLLRIAITALFTATLLVGVAVVMVVVAVRA</sequence>
<dbReference type="STRING" id="137265.SAMN05421684_0448"/>
<gene>
    <name evidence="2" type="ORF">SAMN05421684_0448</name>
</gene>
<feature type="transmembrane region" description="Helical" evidence="1">
    <location>
        <begin position="48"/>
        <end position="74"/>
    </location>
</feature>
<dbReference type="Proteomes" id="UP000199632">
    <property type="component" value="Unassembled WGS sequence"/>
</dbReference>
<keyword evidence="3" id="KW-1185">Reference proteome</keyword>
<keyword evidence="1" id="KW-0812">Transmembrane</keyword>
<feature type="transmembrane region" description="Helical" evidence="1">
    <location>
        <begin position="16"/>
        <end position="36"/>
    </location>
</feature>
<dbReference type="RefSeq" id="WP_090786495.1">
    <property type="nucleotide sequence ID" value="NZ_BOND01000030.1"/>
</dbReference>
<name>A0A1H3L047_9ACTN</name>
<evidence type="ECO:0000313" key="3">
    <source>
        <dbReference type="Proteomes" id="UP000199632"/>
    </source>
</evidence>
<accession>A0A1H3L047</accession>